<feature type="signal peptide" evidence="10">
    <location>
        <begin position="1"/>
        <end position="28"/>
    </location>
</feature>
<dbReference type="PANTHER" id="PTHR21581">
    <property type="entry name" value="D-ALANYL-D-ALANINE CARBOXYPEPTIDASE"/>
    <property type="match status" value="1"/>
</dbReference>
<dbReference type="InterPro" id="IPR012338">
    <property type="entry name" value="Beta-lactam/transpept-like"/>
</dbReference>
<evidence type="ECO:0000256" key="6">
    <source>
        <dbReference type="ARBA" id="ARBA00023316"/>
    </source>
</evidence>
<feature type="active site" description="Acyl-ester intermediate" evidence="7">
    <location>
        <position position="66"/>
    </location>
</feature>
<dbReference type="GO" id="GO:0071555">
    <property type="term" value="P:cell wall organization"/>
    <property type="evidence" value="ECO:0007669"/>
    <property type="project" value="UniProtKB-KW"/>
</dbReference>
<dbReference type="PANTHER" id="PTHR21581:SF26">
    <property type="entry name" value="D-ALANYL-D-ALANINE ENDOPEPTIDASE"/>
    <property type="match status" value="1"/>
</dbReference>
<feature type="active site" description="Proton acceptor" evidence="7">
    <location>
        <position position="69"/>
    </location>
</feature>
<keyword evidence="6" id="KW-0961">Cell wall biogenesis/degradation</keyword>
<dbReference type="GO" id="GO:0008360">
    <property type="term" value="P:regulation of cell shape"/>
    <property type="evidence" value="ECO:0007669"/>
    <property type="project" value="UniProtKB-KW"/>
</dbReference>
<dbReference type="KEGG" id="pshi:SAMEA2665130_1543"/>
<sequence>MSKRSRILGLVYALTCSFFVASITPVHASAKPAELKLASASALVVDTRKGKTLYAKNPNKVVPIASVTKLMTALVVLDAKQNLNEVITVDKRDRDTLKNTHSRIRFGTQITRHDALLLALMSSENRMASALARHYPGGKSAFVKAMNRKAKSLGMKNTRFSDSTGLSTHNVSTANDLAKLVKAAYQKPLIRQFTQTESHEMRFKNPAYALQFVNTNPLVRNDNWNVRLSKTGFTDEAGRCLVMRAQPGGKNDLTIVLLDSVGKRTPVGDANRIRQWVEGGKPAAVPSVARR</sequence>
<comment type="caution">
    <text evidence="12">The sequence shown here is derived from an EMBL/GenBank/DDBJ whole genome shotgun (WGS) entry which is preliminary data.</text>
</comment>
<feature type="active site" evidence="7">
    <location>
        <position position="123"/>
    </location>
</feature>
<evidence type="ECO:0000256" key="5">
    <source>
        <dbReference type="ARBA" id="ARBA00022984"/>
    </source>
</evidence>
<protein>
    <submittedName>
        <fullName evidence="12">D-alanyl-D-alanine endopeptidase</fullName>
        <ecNumber evidence="12">3.4.21.-</ecNumber>
    </submittedName>
</protein>
<keyword evidence="2 10" id="KW-0732">Signal</keyword>
<comment type="similarity">
    <text evidence="1 9">Belongs to the peptidase S11 family.</text>
</comment>
<organism evidence="12 13">
    <name type="scientific">Plesiomonas shigelloides</name>
    <name type="common">Aeromonas shigelloides</name>
    <dbReference type="NCBI Taxonomy" id="703"/>
    <lineage>
        <taxon>Bacteria</taxon>
        <taxon>Pseudomonadati</taxon>
        <taxon>Pseudomonadota</taxon>
        <taxon>Gammaproteobacteria</taxon>
        <taxon>Enterobacterales</taxon>
        <taxon>Enterobacteriaceae</taxon>
        <taxon>Plesiomonas</taxon>
    </lineage>
</organism>
<dbReference type="EC" id="3.4.21.-" evidence="12"/>
<name>A0A379CNJ3_PLESH</name>
<evidence type="ECO:0000256" key="8">
    <source>
        <dbReference type="PIRSR" id="PIRSR618044-2"/>
    </source>
</evidence>
<dbReference type="InterPro" id="IPR001967">
    <property type="entry name" value="Peptidase_S11_N"/>
</dbReference>
<reference evidence="12" key="1">
    <citation type="submission" date="2021-03" db="EMBL/GenBank/DDBJ databases">
        <title>Plesiomonas shigelloides zfcc0051, isolated from zebrafish feces.</title>
        <authorList>
            <person name="Vanderhoek Z."/>
            <person name="Gaulke C."/>
        </authorList>
    </citation>
    <scope>NUCLEOTIDE SEQUENCE</scope>
    <source>
        <strain evidence="12">Zfcc0051</strain>
    </source>
</reference>
<feature type="binding site" evidence="8">
    <location>
        <position position="230"/>
    </location>
    <ligand>
        <name>substrate</name>
    </ligand>
</feature>
<evidence type="ECO:0000256" key="10">
    <source>
        <dbReference type="SAM" id="SignalP"/>
    </source>
</evidence>
<dbReference type="Pfam" id="PF00768">
    <property type="entry name" value="Peptidase_S11"/>
    <property type="match status" value="1"/>
</dbReference>
<dbReference type="AlphaFoldDB" id="A0A379CNJ3"/>
<dbReference type="GO" id="GO:0009002">
    <property type="term" value="F:serine-type D-Ala-D-Ala carboxypeptidase activity"/>
    <property type="evidence" value="ECO:0007669"/>
    <property type="project" value="InterPro"/>
</dbReference>
<dbReference type="Gene3D" id="3.40.710.10">
    <property type="entry name" value="DD-peptidase/beta-lactamase superfamily"/>
    <property type="match status" value="1"/>
</dbReference>
<dbReference type="InterPro" id="IPR018044">
    <property type="entry name" value="Peptidase_S11"/>
</dbReference>
<evidence type="ECO:0000313" key="12">
    <source>
        <dbReference type="EMBL" id="MBO1109278.1"/>
    </source>
</evidence>
<feature type="domain" description="Peptidase S11 D-alanyl-D-alanine carboxypeptidase A N-terminal" evidence="11">
    <location>
        <begin position="33"/>
        <end position="257"/>
    </location>
</feature>
<evidence type="ECO:0000256" key="7">
    <source>
        <dbReference type="PIRSR" id="PIRSR618044-1"/>
    </source>
</evidence>
<gene>
    <name evidence="12" type="primary">pbpG</name>
    <name evidence="12" type="ORF">J2R62_13830</name>
</gene>
<keyword evidence="4" id="KW-0133">Cell shape</keyword>
<dbReference type="RefSeq" id="WP_052021589.1">
    <property type="nucleotide sequence ID" value="NZ_CP050969.1"/>
</dbReference>
<feature type="chain" id="PRO_5041071581" evidence="10">
    <location>
        <begin position="29"/>
        <end position="291"/>
    </location>
</feature>
<dbReference type="GO" id="GO:0009252">
    <property type="term" value="P:peptidoglycan biosynthetic process"/>
    <property type="evidence" value="ECO:0007669"/>
    <property type="project" value="UniProtKB-KW"/>
</dbReference>
<accession>A0A379CNJ3</accession>
<dbReference type="GO" id="GO:0006508">
    <property type="term" value="P:proteolysis"/>
    <property type="evidence" value="ECO:0007669"/>
    <property type="project" value="InterPro"/>
</dbReference>
<dbReference type="GeneID" id="69706477"/>
<dbReference type="SUPFAM" id="SSF56601">
    <property type="entry name" value="beta-lactamase/transpeptidase-like"/>
    <property type="match status" value="1"/>
</dbReference>
<evidence type="ECO:0000256" key="4">
    <source>
        <dbReference type="ARBA" id="ARBA00022960"/>
    </source>
</evidence>
<evidence type="ECO:0000256" key="2">
    <source>
        <dbReference type="ARBA" id="ARBA00022729"/>
    </source>
</evidence>
<dbReference type="Proteomes" id="UP000664658">
    <property type="component" value="Unassembled WGS sequence"/>
</dbReference>
<evidence type="ECO:0000256" key="1">
    <source>
        <dbReference type="ARBA" id="ARBA00007164"/>
    </source>
</evidence>
<keyword evidence="5" id="KW-0573">Peptidoglycan synthesis</keyword>
<evidence type="ECO:0000313" key="13">
    <source>
        <dbReference type="Proteomes" id="UP000664658"/>
    </source>
</evidence>
<evidence type="ECO:0000256" key="9">
    <source>
        <dbReference type="RuleBase" id="RU004016"/>
    </source>
</evidence>
<dbReference type="EMBL" id="JAFNAA010000016">
    <property type="protein sequence ID" value="MBO1109278.1"/>
    <property type="molecule type" value="Genomic_DNA"/>
</dbReference>
<keyword evidence="3 12" id="KW-0378">Hydrolase</keyword>
<evidence type="ECO:0000256" key="3">
    <source>
        <dbReference type="ARBA" id="ARBA00022801"/>
    </source>
</evidence>
<evidence type="ECO:0000259" key="11">
    <source>
        <dbReference type="Pfam" id="PF00768"/>
    </source>
</evidence>
<dbReference type="NCBIfam" id="NF008668">
    <property type="entry name" value="PRK11669.1"/>
    <property type="match status" value="1"/>
</dbReference>
<dbReference type="PRINTS" id="PR00725">
    <property type="entry name" value="DADACBPTASE1"/>
</dbReference>
<proteinExistence type="inferred from homology"/>